<keyword evidence="5" id="KW-0812">Transmembrane</keyword>
<keyword evidence="3" id="KW-0813">Transport</keyword>
<dbReference type="InterPro" id="IPR051906">
    <property type="entry name" value="TolC-like"/>
</dbReference>
<evidence type="ECO:0000256" key="5">
    <source>
        <dbReference type="ARBA" id="ARBA00022692"/>
    </source>
</evidence>
<keyword evidence="9" id="KW-1185">Reference proteome</keyword>
<organism evidence="8 9">
    <name type="scientific">Ensifer canadensis</name>
    <dbReference type="NCBI Taxonomy" id="555315"/>
    <lineage>
        <taxon>Bacteria</taxon>
        <taxon>Pseudomonadati</taxon>
        <taxon>Pseudomonadota</taxon>
        <taxon>Alphaproteobacteria</taxon>
        <taxon>Hyphomicrobiales</taxon>
        <taxon>Rhizobiaceae</taxon>
        <taxon>Sinorhizobium/Ensifer group</taxon>
        <taxon>Ensifer</taxon>
    </lineage>
</organism>
<dbReference type="GO" id="GO:1990281">
    <property type="term" value="C:efflux pump complex"/>
    <property type="evidence" value="ECO:0007669"/>
    <property type="project" value="TreeGrafter"/>
</dbReference>
<dbReference type="Proteomes" id="UP000744980">
    <property type="component" value="Unassembled WGS sequence"/>
</dbReference>
<name>A0AAW4FVI7_9HYPH</name>
<evidence type="ECO:0000313" key="9">
    <source>
        <dbReference type="Proteomes" id="UP000744980"/>
    </source>
</evidence>
<dbReference type="Pfam" id="PF02321">
    <property type="entry name" value="OEP"/>
    <property type="match status" value="2"/>
</dbReference>
<reference evidence="8 9" key="1">
    <citation type="submission" date="2020-01" db="EMBL/GenBank/DDBJ databases">
        <title>Draft genome assembly of Ensifer adhaerens T173.</title>
        <authorList>
            <person name="Craig J.E."/>
            <person name="Stinchcombe J.R."/>
        </authorList>
    </citation>
    <scope>NUCLEOTIDE SEQUENCE [LARGE SCALE GENOMIC DNA]</scope>
    <source>
        <strain evidence="8 9">T173</strain>
    </source>
</reference>
<evidence type="ECO:0000256" key="1">
    <source>
        <dbReference type="ARBA" id="ARBA00004442"/>
    </source>
</evidence>
<protein>
    <submittedName>
        <fullName evidence="8">TolC family outer membrane protein</fullName>
    </submittedName>
</protein>
<evidence type="ECO:0000256" key="4">
    <source>
        <dbReference type="ARBA" id="ARBA00022452"/>
    </source>
</evidence>
<dbReference type="GO" id="GO:0009279">
    <property type="term" value="C:cell outer membrane"/>
    <property type="evidence" value="ECO:0007669"/>
    <property type="project" value="UniProtKB-SubCell"/>
</dbReference>
<dbReference type="AlphaFoldDB" id="A0AAW4FVI7"/>
<evidence type="ECO:0000256" key="2">
    <source>
        <dbReference type="ARBA" id="ARBA00007613"/>
    </source>
</evidence>
<keyword evidence="4" id="KW-1134">Transmembrane beta strand</keyword>
<dbReference type="GO" id="GO:0015562">
    <property type="term" value="F:efflux transmembrane transporter activity"/>
    <property type="evidence" value="ECO:0007669"/>
    <property type="project" value="InterPro"/>
</dbReference>
<sequence>MCAWICKRDVLIARGIVLNVGKTFKGGLFSILLASTVFAGGAADAMTLREALQIAMESNPEIGQSMENREAIEFELRQARGLYLPSLDVEASTGVQHLEDEARRLGSIENDPLYPSDVGLTVTQKLFDGGGRRAELERQAARVDSASFRVLERSETIGLQIVREYFEYILQQQIVAEARKNVGVHQSILSDISSLISGGTLTDADRQQASERLLSAKARLLEAEEALDTVKISFNRLVGQPLTKPSMPKSVANVLPKTLETAIGIARGNNPRIKAADSDISVADSQVKAARSSMFPEVFAEGSVRSGNDIDGATGNSWDAQARIVAKWNLYRGGIDIANEQEQMRRASEQRLVFHQAHREVEEAVRISWERRTSQYDISRTLNAQAQMNVQIVESYREQLKVGQRSLLDVLGAQNARFNVSVLAKTSQYAALFAEYRLLAATGQLLATMQIKAPAQSEAYARTEFNVPDTPATETYRRVPSRQTNDLPLDLLAPIRQK</sequence>
<keyword evidence="6" id="KW-0472">Membrane</keyword>
<evidence type="ECO:0000256" key="3">
    <source>
        <dbReference type="ARBA" id="ARBA00022448"/>
    </source>
</evidence>
<accession>A0AAW4FVI7</accession>
<dbReference type="InterPro" id="IPR003423">
    <property type="entry name" value="OMP_efflux"/>
</dbReference>
<dbReference type="InterPro" id="IPR010130">
    <property type="entry name" value="T1SS_OMP_TolC"/>
</dbReference>
<evidence type="ECO:0000313" key="8">
    <source>
        <dbReference type="EMBL" id="MBM3095132.1"/>
    </source>
</evidence>
<comment type="subcellular location">
    <subcellularLocation>
        <location evidence="1">Cell outer membrane</location>
    </subcellularLocation>
</comment>
<dbReference type="PANTHER" id="PTHR30026:SF22">
    <property type="entry name" value="OUTER MEMBRANE EFFLUX PROTEIN"/>
    <property type="match status" value="1"/>
</dbReference>
<comment type="caution">
    <text evidence="8">The sequence shown here is derived from an EMBL/GenBank/DDBJ whole genome shotgun (WGS) entry which is preliminary data.</text>
</comment>
<evidence type="ECO:0000256" key="6">
    <source>
        <dbReference type="ARBA" id="ARBA00023136"/>
    </source>
</evidence>
<dbReference type="SUPFAM" id="SSF56954">
    <property type="entry name" value="Outer membrane efflux proteins (OEP)"/>
    <property type="match status" value="1"/>
</dbReference>
<comment type="similarity">
    <text evidence="2">Belongs to the outer membrane factor (OMF) (TC 1.B.17) family.</text>
</comment>
<dbReference type="PANTHER" id="PTHR30026">
    <property type="entry name" value="OUTER MEMBRANE PROTEIN TOLC"/>
    <property type="match status" value="1"/>
</dbReference>
<dbReference type="GO" id="GO:0015288">
    <property type="term" value="F:porin activity"/>
    <property type="evidence" value="ECO:0007669"/>
    <property type="project" value="TreeGrafter"/>
</dbReference>
<dbReference type="NCBIfam" id="TIGR01844">
    <property type="entry name" value="type_I_sec_TolC"/>
    <property type="match status" value="1"/>
</dbReference>
<keyword evidence="7" id="KW-0998">Cell outer membrane</keyword>
<proteinExistence type="inferred from homology"/>
<dbReference type="EMBL" id="WXFA01000038">
    <property type="protein sequence ID" value="MBM3095132.1"/>
    <property type="molecule type" value="Genomic_DNA"/>
</dbReference>
<dbReference type="Gene3D" id="1.20.1600.10">
    <property type="entry name" value="Outer membrane efflux proteins (OEP)"/>
    <property type="match status" value="1"/>
</dbReference>
<gene>
    <name evidence="8" type="ORF">GFB56_30860</name>
</gene>
<evidence type="ECO:0000256" key="7">
    <source>
        <dbReference type="ARBA" id="ARBA00023237"/>
    </source>
</evidence>